<sequence length="215" mass="23540">MDAKEAGRQDPLEWHGHRIVTEDDLAYSFPGPTDKSSRRRRKWRHAIHGVVLGFLLLLVTASVAGAYLLMTGYMVIPAWEHKPDPAASAEISGCPRDVLDYAKPDSATVNVYNGTRIPGLAKKVAEDLQRRGFKIGEVGNRTLSNTSIIAAVVSGTEGRTAALTVQRHIKDTEYVSDGRIEGSAVDLVVGRKYVGLVDKERISTEEGRLSCPRDD</sequence>
<protein>
    <recommendedName>
        <fullName evidence="2">LytR/CpsA/Psr regulator C-terminal domain-containing protein</fullName>
    </recommendedName>
</protein>
<keyword evidence="1" id="KW-0812">Transmembrane</keyword>
<keyword evidence="1" id="KW-1133">Transmembrane helix</keyword>
<keyword evidence="1" id="KW-0472">Membrane</keyword>
<proteinExistence type="predicted"/>
<evidence type="ECO:0000313" key="4">
    <source>
        <dbReference type="Proteomes" id="UP001500752"/>
    </source>
</evidence>
<dbReference type="InterPro" id="IPR027381">
    <property type="entry name" value="LytR/CpsA/Psr_C"/>
</dbReference>
<dbReference type="RefSeq" id="WP_345147526.1">
    <property type="nucleotide sequence ID" value="NZ_BAABEO010000001.1"/>
</dbReference>
<name>A0ABP7BNE7_9MICC</name>
<reference evidence="4" key="1">
    <citation type="journal article" date="2019" name="Int. J. Syst. Evol. Microbiol.">
        <title>The Global Catalogue of Microorganisms (GCM) 10K type strain sequencing project: providing services to taxonomists for standard genome sequencing and annotation.</title>
        <authorList>
            <consortium name="The Broad Institute Genomics Platform"/>
            <consortium name="The Broad Institute Genome Sequencing Center for Infectious Disease"/>
            <person name="Wu L."/>
            <person name="Ma J."/>
        </authorList>
    </citation>
    <scope>NUCLEOTIDE SEQUENCE [LARGE SCALE GENOMIC DNA]</scope>
    <source>
        <strain evidence="4">JCM 30742</strain>
    </source>
</reference>
<evidence type="ECO:0000313" key="3">
    <source>
        <dbReference type="EMBL" id="GAA3665140.1"/>
    </source>
</evidence>
<keyword evidence="4" id="KW-1185">Reference proteome</keyword>
<dbReference type="EMBL" id="BAABEO010000001">
    <property type="protein sequence ID" value="GAA3665140.1"/>
    <property type="molecule type" value="Genomic_DNA"/>
</dbReference>
<evidence type="ECO:0000256" key="1">
    <source>
        <dbReference type="SAM" id="Phobius"/>
    </source>
</evidence>
<comment type="caution">
    <text evidence="3">The sequence shown here is derived from an EMBL/GenBank/DDBJ whole genome shotgun (WGS) entry which is preliminary data.</text>
</comment>
<gene>
    <name evidence="3" type="ORF">GCM10023081_00030</name>
</gene>
<dbReference type="Gene3D" id="3.30.70.2390">
    <property type="match status" value="1"/>
</dbReference>
<dbReference type="Proteomes" id="UP001500752">
    <property type="component" value="Unassembled WGS sequence"/>
</dbReference>
<feature type="transmembrane region" description="Helical" evidence="1">
    <location>
        <begin position="46"/>
        <end position="70"/>
    </location>
</feature>
<accession>A0ABP7BNE7</accession>
<feature type="domain" description="LytR/CpsA/Psr regulator C-terminal" evidence="2">
    <location>
        <begin position="107"/>
        <end position="193"/>
    </location>
</feature>
<dbReference type="Pfam" id="PF13399">
    <property type="entry name" value="LytR_C"/>
    <property type="match status" value="1"/>
</dbReference>
<organism evidence="3 4">
    <name type="scientific">Arthrobacter ginkgonis</name>
    <dbReference type="NCBI Taxonomy" id="1630594"/>
    <lineage>
        <taxon>Bacteria</taxon>
        <taxon>Bacillati</taxon>
        <taxon>Actinomycetota</taxon>
        <taxon>Actinomycetes</taxon>
        <taxon>Micrococcales</taxon>
        <taxon>Micrococcaceae</taxon>
        <taxon>Arthrobacter</taxon>
    </lineage>
</organism>
<evidence type="ECO:0000259" key="2">
    <source>
        <dbReference type="Pfam" id="PF13399"/>
    </source>
</evidence>